<dbReference type="PANTHER" id="PTHR10000:SF8">
    <property type="entry name" value="HAD SUPERFAMILY HYDROLASE-LIKE, TYPE 3"/>
    <property type="match status" value="1"/>
</dbReference>
<gene>
    <name evidence="1" type="ORF">HNR73_006164</name>
</gene>
<dbReference type="PANTHER" id="PTHR10000">
    <property type="entry name" value="PHOSPHOSERINE PHOSPHATASE"/>
    <property type="match status" value="1"/>
</dbReference>
<dbReference type="Proteomes" id="UP000548476">
    <property type="component" value="Unassembled WGS sequence"/>
</dbReference>
<comment type="caution">
    <text evidence="1">The sequence shown here is derived from an EMBL/GenBank/DDBJ whole genome shotgun (WGS) entry which is preliminary data.</text>
</comment>
<evidence type="ECO:0000313" key="2">
    <source>
        <dbReference type="Proteomes" id="UP000548476"/>
    </source>
</evidence>
<name>A0A841FLT1_9ACTN</name>
<dbReference type="Pfam" id="PF08282">
    <property type="entry name" value="Hydrolase_3"/>
    <property type="match status" value="2"/>
</dbReference>
<dbReference type="RefSeq" id="WP_184791082.1">
    <property type="nucleotide sequence ID" value="NZ_BONT01000008.1"/>
</dbReference>
<dbReference type="NCBIfam" id="TIGR01484">
    <property type="entry name" value="HAD-SF-IIB"/>
    <property type="match status" value="1"/>
</dbReference>
<dbReference type="InterPro" id="IPR006379">
    <property type="entry name" value="HAD-SF_hydro_IIB"/>
</dbReference>
<dbReference type="SUPFAM" id="SSF56784">
    <property type="entry name" value="HAD-like"/>
    <property type="match status" value="1"/>
</dbReference>
<dbReference type="InterPro" id="IPR036412">
    <property type="entry name" value="HAD-like_sf"/>
</dbReference>
<organism evidence="1 2">
    <name type="scientific">Phytomonospora endophytica</name>
    <dbReference type="NCBI Taxonomy" id="714109"/>
    <lineage>
        <taxon>Bacteria</taxon>
        <taxon>Bacillati</taxon>
        <taxon>Actinomycetota</taxon>
        <taxon>Actinomycetes</taxon>
        <taxon>Micromonosporales</taxon>
        <taxon>Micromonosporaceae</taxon>
        <taxon>Phytomonospora</taxon>
    </lineage>
</organism>
<proteinExistence type="predicted"/>
<dbReference type="GO" id="GO:0016791">
    <property type="term" value="F:phosphatase activity"/>
    <property type="evidence" value="ECO:0007669"/>
    <property type="project" value="TreeGrafter"/>
</dbReference>
<protein>
    <recommendedName>
        <fullName evidence="3">HAD family phosphatase</fullName>
    </recommendedName>
</protein>
<dbReference type="EMBL" id="JACHGT010000016">
    <property type="protein sequence ID" value="MBB6038281.1"/>
    <property type="molecule type" value="Genomic_DNA"/>
</dbReference>
<dbReference type="AlphaFoldDB" id="A0A841FLT1"/>
<dbReference type="GO" id="GO:0000287">
    <property type="term" value="F:magnesium ion binding"/>
    <property type="evidence" value="ECO:0007669"/>
    <property type="project" value="TreeGrafter"/>
</dbReference>
<reference evidence="1 2" key="1">
    <citation type="submission" date="2020-08" db="EMBL/GenBank/DDBJ databases">
        <title>Genomic Encyclopedia of Type Strains, Phase IV (KMG-IV): sequencing the most valuable type-strain genomes for metagenomic binning, comparative biology and taxonomic classification.</title>
        <authorList>
            <person name="Goeker M."/>
        </authorList>
    </citation>
    <scope>NUCLEOTIDE SEQUENCE [LARGE SCALE GENOMIC DNA]</scope>
    <source>
        <strain evidence="1 2">YIM 65646</strain>
    </source>
</reference>
<dbReference type="Gene3D" id="3.40.50.1000">
    <property type="entry name" value="HAD superfamily/HAD-like"/>
    <property type="match status" value="1"/>
</dbReference>
<evidence type="ECO:0000313" key="1">
    <source>
        <dbReference type="EMBL" id="MBB6038281.1"/>
    </source>
</evidence>
<keyword evidence="2" id="KW-1185">Reference proteome</keyword>
<accession>A0A841FLT1</accession>
<dbReference type="InterPro" id="IPR023214">
    <property type="entry name" value="HAD_sf"/>
</dbReference>
<evidence type="ECO:0008006" key="3">
    <source>
        <dbReference type="Google" id="ProtNLM"/>
    </source>
</evidence>
<dbReference type="Gene3D" id="3.30.1240.10">
    <property type="match status" value="1"/>
</dbReference>
<sequence length="273" mass="28669">MRTPKLVVVDLDGTVVGHDTAHLRPSRAVVDALAAVRAAGVPVAVATGRALWSTLRTITDLGFTEGLHVASHGAIVYDIAVRRAVHQQHIDPAAAIAAYAAADPEVTFAIEYESRGWVTTTDFKRDFESVWLHTLDLDALGATRTPRLVARVPSLNPYGVGEARCPRAQAATDGARLDTTVYHAEVGFNGWTDVGPAGATKASGLDRVAHAYGVTAAETVVFGDSANDLPMFAWAGHAVAMGQAADSIKAAADEVAPSVADDGVAAVLRRWFP</sequence>
<dbReference type="GO" id="GO:0005829">
    <property type="term" value="C:cytosol"/>
    <property type="evidence" value="ECO:0007669"/>
    <property type="project" value="TreeGrafter"/>
</dbReference>